<accession>A0A9Q0S8Z1</accession>
<feature type="non-terminal residue" evidence="1">
    <location>
        <position position="143"/>
    </location>
</feature>
<dbReference type="Proteomes" id="UP001151699">
    <property type="component" value="Chromosome A"/>
</dbReference>
<proteinExistence type="predicted"/>
<sequence length="143" mass="16045">FLLFASSVLADVKYCGDLGYSAFAGELRENQTIEQFCQYTQKYLQSNGVLKERSFVCQEKSDFIAKFQFKITPLRENSECPNVLVGCQNAFADEKKACELIKSDQGTALASPKPVTKPIALRIRIIIIIIVRPRSVTVYIGIQ</sequence>
<dbReference type="EMBL" id="WJQU01000001">
    <property type="protein sequence ID" value="KAJ6648458.1"/>
    <property type="molecule type" value="Genomic_DNA"/>
</dbReference>
<evidence type="ECO:0000313" key="1">
    <source>
        <dbReference type="EMBL" id="KAJ6648458.1"/>
    </source>
</evidence>
<keyword evidence="2" id="KW-1185">Reference proteome</keyword>
<gene>
    <name evidence="1" type="ORF">Bhyg_03687</name>
</gene>
<dbReference type="AlphaFoldDB" id="A0A9Q0S8Z1"/>
<reference evidence="1" key="1">
    <citation type="submission" date="2022-07" db="EMBL/GenBank/DDBJ databases">
        <authorList>
            <person name="Trinca V."/>
            <person name="Uliana J.V.C."/>
            <person name="Torres T.T."/>
            <person name="Ward R.J."/>
            <person name="Monesi N."/>
        </authorList>
    </citation>
    <scope>NUCLEOTIDE SEQUENCE</scope>
    <source>
        <strain evidence="1">HSMRA1968</strain>
        <tissue evidence="1">Whole embryos</tissue>
    </source>
</reference>
<organism evidence="1 2">
    <name type="scientific">Pseudolycoriella hygida</name>
    <dbReference type="NCBI Taxonomy" id="35572"/>
    <lineage>
        <taxon>Eukaryota</taxon>
        <taxon>Metazoa</taxon>
        <taxon>Ecdysozoa</taxon>
        <taxon>Arthropoda</taxon>
        <taxon>Hexapoda</taxon>
        <taxon>Insecta</taxon>
        <taxon>Pterygota</taxon>
        <taxon>Neoptera</taxon>
        <taxon>Endopterygota</taxon>
        <taxon>Diptera</taxon>
        <taxon>Nematocera</taxon>
        <taxon>Sciaroidea</taxon>
        <taxon>Sciaridae</taxon>
        <taxon>Pseudolycoriella</taxon>
    </lineage>
</organism>
<name>A0A9Q0S8Z1_9DIPT</name>
<protein>
    <submittedName>
        <fullName evidence="1">Uncharacterized protein</fullName>
    </submittedName>
</protein>
<comment type="caution">
    <text evidence="1">The sequence shown here is derived from an EMBL/GenBank/DDBJ whole genome shotgun (WGS) entry which is preliminary data.</text>
</comment>
<evidence type="ECO:0000313" key="2">
    <source>
        <dbReference type="Proteomes" id="UP001151699"/>
    </source>
</evidence>
<feature type="non-terminal residue" evidence="1">
    <location>
        <position position="1"/>
    </location>
</feature>